<dbReference type="GO" id="GO:0007165">
    <property type="term" value="P:signal transduction"/>
    <property type="evidence" value="ECO:0007669"/>
    <property type="project" value="UniProtKB-KW"/>
</dbReference>
<dbReference type="GO" id="GO:0016020">
    <property type="term" value="C:membrane"/>
    <property type="evidence" value="ECO:0007669"/>
    <property type="project" value="InterPro"/>
</dbReference>
<accession>A0A1H3HGT1</accession>
<proteinExistence type="inferred from homology"/>
<evidence type="ECO:0000256" key="1">
    <source>
        <dbReference type="ARBA" id="ARBA00023224"/>
    </source>
</evidence>
<dbReference type="PANTHER" id="PTHR32089">
    <property type="entry name" value="METHYL-ACCEPTING CHEMOTAXIS PROTEIN MCPB"/>
    <property type="match status" value="1"/>
</dbReference>
<name>A0A1H3HGT1_9BACT</name>
<dbReference type="PROSITE" id="PS50885">
    <property type="entry name" value="HAMP"/>
    <property type="match status" value="1"/>
</dbReference>
<dbReference type="Gene3D" id="6.10.340.10">
    <property type="match status" value="1"/>
</dbReference>
<evidence type="ECO:0000313" key="7">
    <source>
        <dbReference type="EMBL" id="SDY14661.1"/>
    </source>
</evidence>
<dbReference type="InterPro" id="IPR004089">
    <property type="entry name" value="MCPsignal_dom"/>
</dbReference>
<dbReference type="Gene3D" id="1.10.287.950">
    <property type="entry name" value="Methyl-accepting chemotaxis protein"/>
    <property type="match status" value="1"/>
</dbReference>
<evidence type="ECO:0000256" key="2">
    <source>
        <dbReference type="ARBA" id="ARBA00029447"/>
    </source>
</evidence>
<evidence type="ECO:0000259" key="6">
    <source>
        <dbReference type="PROSITE" id="PS50885"/>
    </source>
</evidence>
<protein>
    <submittedName>
        <fullName evidence="7">Methyl-accepting chemotaxis sensory transducer with Cache sensor</fullName>
    </submittedName>
</protein>
<keyword evidence="4" id="KW-0472">Membrane</keyword>
<dbReference type="CDD" id="cd11386">
    <property type="entry name" value="MCP_signal"/>
    <property type="match status" value="1"/>
</dbReference>
<feature type="transmembrane region" description="Helical" evidence="4">
    <location>
        <begin position="15"/>
        <end position="40"/>
    </location>
</feature>
<dbReference type="Pfam" id="PF00672">
    <property type="entry name" value="HAMP"/>
    <property type="match status" value="1"/>
</dbReference>
<evidence type="ECO:0000256" key="3">
    <source>
        <dbReference type="PROSITE-ProRule" id="PRU00284"/>
    </source>
</evidence>
<dbReference type="Pfam" id="PF22673">
    <property type="entry name" value="MCP-like_PDC_1"/>
    <property type="match status" value="1"/>
</dbReference>
<sequence>MATMNRKKEARRLSWGILIIVIPILILIFCGLAFSTITLFQKALTRSMSEKLVEQVKVEAAKMNIFLSEGKAASYLAYDIEALDNYDVDLIGPIIKKYLEKHNEVISGGYWLEPYVYKSDLKYYGPFYYKDGKEIILSWEYNTDAVNYLNEDWYKLGFTGDDSLKWSEPYIDPVTKVLMITSVAPIVKDGKRIGVTTMDVSLANLDQYISGIKFGRNGLAFLITSTGYYMSFPDKDRNLKVRITEEKEGLFTEIGKAISEGASDGIYFGNAMNDTYVATIQPVGDTGIKMVAMMPRSEFYDTRDVVLKVVVISVIIAIMALSLLIWHVINIRVNRPLSSLLAYADKISAGDLTVSLDINRKDEIGEIFEAFRKVQVSMKDIVKSIMPISSKLTDNASALLKVSQSTTDVMRRIRDNMNNLNNIAESNASVVEETNAGIEEISSAAQTSARESTKGVDAASNVFETAKITASVMDESVKELRTVGQFSQQSMHNVQDLAETVSKISEFVNVISNIAAQTNLLALNAAIEAARAGEAGRGFAVVAEEVRKLAEKSGEAADEISSTMDGLLGKSQETVASAQESTRKLDAIIGKIVNTKNKIDEFLQEISKITDVIQSIAAASEEQSASIQEIASGMDQLASHTSETAHMASDVYNTLSISEKEVEQIKSQAENLQEFVAKLGEIASRFKIDSAELNIHKSTTISEHS</sequence>
<reference evidence="8" key="1">
    <citation type="submission" date="2016-10" db="EMBL/GenBank/DDBJ databases">
        <authorList>
            <person name="Varghese N."/>
            <person name="Submissions S."/>
        </authorList>
    </citation>
    <scope>NUCLEOTIDE SEQUENCE [LARGE SCALE GENOMIC DNA]</scope>
    <source>
        <strain evidence="8">DSM 13490</strain>
    </source>
</reference>
<evidence type="ECO:0000313" key="8">
    <source>
        <dbReference type="Proteomes" id="UP000199266"/>
    </source>
</evidence>
<dbReference type="CDD" id="cd06225">
    <property type="entry name" value="HAMP"/>
    <property type="match status" value="1"/>
</dbReference>
<feature type="transmembrane region" description="Helical" evidence="4">
    <location>
        <begin position="305"/>
        <end position="329"/>
    </location>
</feature>
<dbReference type="Proteomes" id="UP000199266">
    <property type="component" value="Unassembled WGS sequence"/>
</dbReference>
<keyword evidence="4" id="KW-1133">Transmembrane helix</keyword>
<evidence type="ECO:0000256" key="4">
    <source>
        <dbReference type="SAM" id="Phobius"/>
    </source>
</evidence>
<keyword evidence="1 3" id="KW-0807">Transducer</keyword>
<dbReference type="Gene3D" id="3.30.450.20">
    <property type="entry name" value="PAS domain"/>
    <property type="match status" value="2"/>
</dbReference>
<dbReference type="CDD" id="cd12913">
    <property type="entry name" value="PDC1_MCP_like"/>
    <property type="match status" value="1"/>
</dbReference>
<dbReference type="AlphaFoldDB" id="A0A1H3HGT1"/>
<dbReference type="SMART" id="SM00304">
    <property type="entry name" value="HAMP"/>
    <property type="match status" value="1"/>
</dbReference>
<dbReference type="CDD" id="cd12912">
    <property type="entry name" value="PDC2_MCP_like"/>
    <property type="match status" value="1"/>
</dbReference>
<comment type="similarity">
    <text evidence="2">Belongs to the methyl-accepting chemotaxis (MCP) protein family.</text>
</comment>
<dbReference type="SUPFAM" id="SSF58104">
    <property type="entry name" value="Methyl-accepting chemotaxis protein (MCP) signaling domain"/>
    <property type="match status" value="1"/>
</dbReference>
<feature type="domain" description="Methyl-accepting transducer" evidence="5">
    <location>
        <begin position="402"/>
        <end position="638"/>
    </location>
</feature>
<dbReference type="PROSITE" id="PS50111">
    <property type="entry name" value="CHEMOTAXIS_TRANSDUC_2"/>
    <property type="match status" value="1"/>
</dbReference>
<dbReference type="SMART" id="SM00283">
    <property type="entry name" value="MA"/>
    <property type="match status" value="1"/>
</dbReference>
<dbReference type="EMBL" id="FNPD01000015">
    <property type="protein sequence ID" value="SDY14661.1"/>
    <property type="molecule type" value="Genomic_DNA"/>
</dbReference>
<organism evidence="7 8">
    <name type="scientific">Acetomicrobium thermoterrenum DSM 13490</name>
    <dbReference type="NCBI Taxonomy" id="1120987"/>
    <lineage>
        <taxon>Bacteria</taxon>
        <taxon>Thermotogati</taxon>
        <taxon>Synergistota</taxon>
        <taxon>Synergistia</taxon>
        <taxon>Synergistales</taxon>
        <taxon>Acetomicrobiaceae</taxon>
        <taxon>Acetomicrobium</taxon>
    </lineage>
</organism>
<evidence type="ECO:0000259" key="5">
    <source>
        <dbReference type="PROSITE" id="PS50111"/>
    </source>
</evidence>
<keyword evidence="4" id="KW-0812">Transmembrane</keyword>
<dbReference type="PANTHER" id="PTHR32089:SF112">
    <property type="entry name" value="LYSOZYME-LIKE PROTEIN-RELATED"/>
    <property type="match status" value="1"/>
</dbReference>
<keyword evidence="8" id="KW-1185">Reference proteome</keyword>
<feature type="domain" description="HAMP" evidence="6">
    <location>
        <begin position="331"/>
        <end position="383"/>
    </location>
</feature>
<dbReference type="Pfam" id="PF00015">
    <property type="entry name" value="MCPsignal"/>
    <property type="match status" value="1"/>
</dbReference>
<dbReference type="InterPro" id="IPR003660">
    <property type="entry name" value="HAMP_dom"/>
</dbReference>
<gene>
    <name evidence="7" type="ORF">SAMN03080603_01931</name>
</gene>